<feature type="transmembrane region" description="Helical" evidence="1">
    <location>
        <begin position="12"/>
        <end position="31"/>
    </location>
</feature>
<evidence type="ECO:0000313" key="2">
    <source>
        <dbReference type="EMBL" id="KAF8900230.1"/>
    </source>
</evidence>
<dbReference type="OrthoDB" id="9451547at2759"/>
<reference evidence="2" key="1">
    <citation type="submission" date="2020-11" db="EMBL/GenBank/DDBJ databases">
        <authorList>
            <consortium name="DOE Joint Genome Institute"/>
            <person name="Ahrendt S."/>
            <person name="Riley R."/>
            <person name="Andreopoulos W."/>
            <person name="LaButti K."/>
            <person name="Pangilinan J."/>
            <person name="Ruiz-duenas F.J."/>
            <person name="Barrasa J.M."/>
            <person name="Sanchez-Garcia M."/>
            <person name="Camarero S."/>
            <person name="Miyauchi S."/>
            <person name="Serrano A."/>
            <person name="Linde D."/>
            <person name="Babiker R."/>
            <person name="Drula E."/>
            <person name="Ayuso-Fernandez I."/>
            <person name="Pacheco R."/>
            <person name="Padilla G."/>
            <person name="Ferreira P."/>
            <person name="Barriuso J."/>
            <person name="Kellner H."/>
            <person name="Castanera R."/>
            <person name="Alfaro M."/>
            <person name="Ramirez L."/>
            <person name="Pisabarro A.G."/>
            <person name="Kuo A."/>
            <person name="Tritt A."/>
            <person name="Lipzen A."/>
            <person name="He G."/>
            <person name="Yan M."/>
            <person name="Ng V."/>
            <person name="Cullen D."/>
            <person name="Martin F."/>
            <person name="Rosso M.-N."/>
            <person name="Henrissat B."/>
            <person name="Hibbett D."/>
            <person name="Martinez A.T."/>
            <person name="Grigoriev I.V."/>
        </authorList>
    </citation>
    <scope>NUCLEOTIDE SEQUENCE</scope>
    <source>
        <strain evidence="2">AH 44721</strain>
    </source>
</reference>
<dbReference type="PANTHER" id="PTHR35043:SF7">
    <property type="entry name" value="TRANSCRIPTION FACTOR DOMAIN-CONTAINING PROTEIN"/>
    <property type="match status" value="1"/>
</dbReference>
<dbReference type="AlphaFoldDB" id="A0A9P5TM26"/>
<feature type="transmembrane region" description="Helical" evidence="1">
    <location>
        <begin position="236"/>
        <end position="258"/>
    </location>
</feature>
<feature type="transmembrane region" description="Helical" evidence="1">
    <location>
        <begin position="51"/>
        <end position="69"/>
    </location>
</feature>
<accession>A0A9P5TM26</accession>
<keyword evidence="1" id="KW-0812">Transmembrane</keyword>
<evidence type="ECO:0000313" key="3">
    <source>
        <dbReference type="Proteomes" id="UP000724874"/>
    </source>
</evidence>
<name>A0A9P5TM26_GYMJU</name>
<keyword evidence="3" id="KW-1185">Reference proteome</keyword>
<sequence length="348" mass="39934">MESGPLGPQRSIWDIIWSCLSTIYACTWVPTHPDVPVSHKNFMKGLIQSRFGLMCCAIIAPEFIMVWGIQQRLGARRLALKYKEYGWTKVYGHFLQMGGFALNYGGDNLILNEDLLDKLLRWRKRQKIYFELITEEEIKDRSKSDGLSKTIAAGQTLWFIVQCITRRVKGLVVTEMELAASAYAILNIGIFIIWWDKPMDVRYPVPIHLWDMQRRCDFESLRREVRNPSVRIHGEILIWGLIIGSIFGGIHCLGWNFIFPSLAELISWRVCSLLITIAPVLSAILLWYDSKKTSPILLSHLTVPAQLLLSILYLISRLFLLVEAFASLRKLPPGAYSAVEWVTFIPHI</sequence>
<gene>
    <name evidence="2" type="ORF">CPB84DRAFT_1779103</name>
</gene>
<evidence type="ECO:0000256" key="1">
    <source>
        <dbReference type="SAM" id="Phobius"/>
    </source>
</evidence>
<feature type="transmembrane region" description="Helical" evidence="1">
    <location>
        <begin position="308"/>
        <end position="328"/>
    </location>
</feature>
<dbReference type="Proteomes" id="UP000724874">
    <property type="component" value="Unassembled WGS sequence"/>
</dbReference>
<proteinExistence type="predicted"/>
<feature type="transmembrane region" description="Helical" evidence="1">
    <location>
        <begin position="270"/>
        <end position="288"/>
    </location>
</feature>
<keyword evidence="1" id="KW-0472">Membrane</keyword>
<comment type="caution">
    <text evidence="2">The sequence shown here is derived from an EMBL/GenBank/DDBJ whole genome shotgun (WGS) entry which is preliminary data.</text>
</comment>
<organism evidence="2 3">
    <name type="scientific">Gymnopilus junonius</name>
    <name type="common">Spectacular rustgill mushroom</name>
    <name type="synonym">Gymnopilus spectabilis subsp. junonius</name>
    <dbReference type="NCBI Taxonomy" id="109634"/>
    <lineage>
        <taxon>Eukaryota</taxon>
        <taxon>Fungi</taxon>
        <taxon>Dikarya</taxon>
        <taxon>Basidiomycota</taxon>
        <taxon>Agaricomycotina</taxon>
        <taxon>Agaricomycetes</taxon>
        <taxon>Agaricomycetidae</taxon>
        <taxon>Agaricales</taxon>
        <taxon>Agaricineae</taxon>
        <taxon>Hymenogastraceae</taxon>
        <taxon>Gymnopilus</taxon>
    </lineage>
</organism>
<protein>
    <submittedName>
        <fullName evidence="2">Uncharacterized protein</fullName>
    </submittedName>
</protein>
<dbReference type="EMBL" id="JADNYJ010000048">
    <property type="protein sequence ID" value="KAF8900230.1"/>
    <property type="molecule type" value="Genomic_DNA"/>
</dbReference>
<dbReference type="PANTHER" id="PTHR35043">
    <property type="entry name" value="TRANSCRIPTION FACTOR DOMAIN-CONTAINING PROTEIN"/>
    <property type="match status" value="1"/>
</dbReference>
<keyword evidence="1" id="KW-1133">Transmembrane helix</keyword>
<feature type="transmembrane region" description="Helical" evidence="1">
    <location>
        <begin position="176"/>
        <end position="195"/>
    </location>
</feature>